<dbReference type="InterPro" id="IPR008928">
    <property type="entry name" value="6-hairpin_glycosidase_sf"/>
</dbReference>
<dbReference type="InterPro" id="IPR052743">
    <property type="entry name" value="Glutaminase_GtaA"/>
</dbReference>
<dbReference type="EMBL" id="DVON01000263">
    <property type="protein sequence ID" value="HIV13908.1"/>
    <property type="molecule type" value="Genomic_DNA"/>
</dbReference>
<evidence type="ECO:0000259" key="4">
    <source>
        <dbReference type="Pfam" id="PF17168"/>
    </source>
</evidence>
<proteinExistence type="predicted"/>
<sequence>MMARETFLPRAIPLVTVDPYFNIWSFDDHLYDDAPRHWTGKRNAMTGVIRVDGTWLRFMGKLELNAEDYYQEPEVIPQTEVTIRPTRTIYRFENQQVALTVEFMTPLLLRDLKLMSRPASYISYTVESRDGREHEVLVYLDITAEAAVNTSDQSVLFGKEERSIYCGRGDEGMLTKSGDDMRIDWGWLHLAAPDHKYIILNTAAKRKLCRRAWYEPGPEFEGMDGIMVKGIRPWHQVRDGYPALGCWKTYTVSPENPAKGMVCLAYNDLKSIQYFGQNVDAYWKVDGTTFEEALDAAVRDYEEINARAAAFDEELRAEAEQVSRKYYDILSVAYRESIAAHKLISVDGELKFFSKECYSNGCIGTVDLTYPSMPLYLKYCPQLMEGMMNPIFHLSDTVQWPFPYAPHDVGQYPLANGQVYGLNHHTHVLDEKYQMPVEESGNMLLCVAAVCKAENSIEYAVKHKEILTRWTDYLVSVGWNPENQLCTDDFAGHLAHNCNLSIKGILGIAAWAKLLGQMGEKEQEQKYRAEAEKLAREWEKAAFDGDHYRLTFDGEGTWSLKYNLVWDTLLDLHVFDRKVAETEVKYYLTKMNPYGIPLDSRCDYTKSDWEMWTTMLTDNVEYRDKIIDTMWEAVCDMDRRAPFPDWYHTEKAVAEGFQNRSVQGALFIRLLNW</sequence>
<dbReference type="InterPro" id="IPR032515">
    <property type="entry name" value="DUF4964"/>
</dbReference>
<accession>A0A9D1NX85</accession>
<evidence type="ECO:0000313" key="6">
    <source>
        <dbReference type="Proteomes" id="UP000886723"/>
    </source>
</evidence>
<dbReference type="AlphaFoldDB" id="A0A9D1NX85"/>
<dbReference type="InterPro" id="IPR033433">
    <property type="entry name" value="GtaA_N"/>
</dbReference>
<dbReference type="PANTHER" id="PTHR31987:SF1">
    <property type="entry name" value="GLUTAMINASE A"/>
    <property type="match status" value="1"/>
</dbReference>
<evidence type="ECO:0000259" key="3">
    <source>
        <dbReference type="Pfam" id="PF16335"/>
    </source>
</evidence>
<feature type="coiled-coil region" evidence="1">
    <location>
        <begin position="294"/>
        <end position="321"/>
    </location>
</feature>
<dbReference type="InterPro" id="IPR032514">
    <property type="entry name" value="GtaA_central"/>
</dbReference>
<comment type="caution">
    <text evidence="5">The sequence shown here is derived from an EMBL/GenBank/DDBJ whole genome shotgun (WGS) entry which is preliminary data.</text>
</comment>
<dbReference type="Proteomes" id="UP000886723">
    <property type="component" value="Unassembled WGS sequence"/>
</dbReference>
<reference evidence="5" key="2">
    <citation type="journal article" date="2021" name="PeerJ">
        <title>Extensive microbial diversity within the chicken gut microbiome revealed by metagenomics and culture.</title>
        <authorList>
            <person name="Gilroy R."/>
            <person name="Ravi A."/>
            <person name="Getino M."/>
            <person name="Pursley I."/>
            <person name="Horton D.L."/>
            <person name="Alikhan N.F."/>
            <person name="Baker D."/>
            <person name="Gharbi K."/>
            <person name="Hall N."/>
            <person name="Watson M."/>
            <person name="Adriaenssens E.M."/>
            <person name="Foster-Nyarko E."/>
            <person name="Jarju S."/>
            <person name="Secka A."/>
            <person name="Antonio M."/>
            <person name="Oren A."/>
            <person name="Chaudhuri R.R."/>
            <person name="La Ragione R."/>
            <person name="Hildebrand F."/>
            <person name="Pallen M.J."/>
        </authorList>
    </citation>
    <scope>NUCLEOTIDE SEQUENCE</scope>
    <source>
        <strain evidence="5">ChiBcec2-4451</strain>
    </source>
</reference>
<name>A0A9D1NX85_9FIRM</name>
<evidence type="ECO:0000313" key="5">
    <source>
        <dbReference type="EMBL" id="HIV13908.1"/>
    </source>
</evidence>
<dbReference type="GO" id="GO:0005975">
    <property type="term" value="P:carbohydrate metabolic process"/>
    <property type="evidence" value="ECO:0007669"/>
    <property type="project" value="InterPro"/>
</dbReference>
<feature type="domain" description="Glutaminase A central" evidence="3">
    <location>
        <begin position="323"/>
        <end position="670"/>
    </location>
</feature>
<reference evidence="5" key="1">
    <citation type="submission" date="2020-10" db="EMBL/GenBank/DDBJ databases">
        <authorList>
            <person name="Gilroy R."/>
        </authorList>
    </citation>
    <scope>NUCLEOTIDE SEQUENCE</scope>
    <source>
        <strain evidence="5">ChiBcec2-4451</strain>
    </source>
</reference>
<organism evidence="5 6">
    <name type="scientific">Candidatus Pullilachnospira stercoravium</name>
    <dbReference type="NCBI Taxonomy" id="2840913"/>
    <lineage>
        <taxon>Bacteria</taxon>
        <taxon>Bacillati</taxon>
        <taxon>Bacillota</taxon>
        <taxon>Clostridia</taxon>
        <taxon>Lachnospirales</taxon>
        <taxon>Lachnospiraceae</taxon>
        <taxon>Lachnospiraceae incertae sedis</taxon>
        <taxon>Candidatus Pullilachnospira</taxon>
    </lineage>
</organism>
<dbReference type="Pfam" id="PF16334">
    <property type="entry name" value="DUF4964"/>
    <property type="match status" value="1"/>
</dbReference>
<dbReference type="SUPFAM" id="SSF48208">
    <property type="entry name" value="Six-hairpin glycosidases"/>
    <property type="match status" value="1"/>
</dbReference>
<feature type="domain" description="Glutaminase A N-terminal" evidence="4">
    <location>
        <begin position="86"/>
        <end position="317"/>
    </location>
</feature>
<keyword evidence="1" id="KW-0175">Coiled coil</keyword>
<evidence type="ECO:0000256" key="1">
    <source>
        <dbReference type="SAM" id="Coils"/>
    </source>
</evidence>
<dbReference type="Pfam" id="PF17168">
    <property type="entry name" value="DUF5127"/>
    <property type="match status" value="1"/>
</dbReference>
<evidence type="ECO:0000259" key="2">
    <source>
        <dbReference type="Pfam" id="PF16334"/>
    </source>
</evidence>
<protein>
    <submittedName>
        <fullName evidence="5">DUF4965 domain-containing protein</fullName>
    </submittedName>
</protein>
<gene>
    <name evidence="5" type="ORF">IAA63_12340</name>
</gene>
<dbReference type="PANTHER" id="PTHR31987">
    <property type="entry name" value="GLUTAMINASE A-RELATED"/>
    <property type="match status" value="1"/>
</dbReference>
<feature type="domain" description="DUF4964" evidence="2">
    <location>
        <begin position="11"/>
        <end position="66"/>
    </location>
</feature>
<dbReference type="Pfam" id="PF16335">
    <property type="entry name" value="GtaA_6_Hairpin"/>
    <property type="match status" value="1"/>
</dbReference>